<evidence type="ECO:0000313" key="1">
    <source>
        <dbReference type="Proteomes" id="UP000887579"/>
    </source>
</evidence>
<proteinExistence type="predicted"/>
<name>A0AC34FEB5_9BILA</name>
<reference evidence="2" key="1">
    <citation type="submission" date="2022-11" db="UniProtKB">
        <authorList>
            <consortium name="WormBaseParasite"/>
        </authorList>
    </citation>
    <scope>IDENTIFICATION</scope>
</reference>
<organism evidence="1 2">
    <name type="scientific">Panagrolaimus sp. ES5</name>
    <dbReference type="NCBI Taxonomy" id="591445"/>
    <lineage>
        <taxon>Eukaryota</taxon>
        <taxon>Metazoa</taxon>
        <taxon>Ecdysozoa</taxon>
        <taxon>Nematoda</taxon>
        <taxon>Chromadorea</taxon>
        <taxon>Rhabditida</taxon>
        <taxon>Tylenchina</taxon>
        <taxon>Panagrolaimomorpha</taxon>
        <taxon>Panagrolaimoidea</taxon>
        <taxon>Panagrolaimidae</taxon>
        <taxon>Panagrolaimus</taxon>
    </lineage>
</organism>
<sequence length="134" mass="14424">MSVIVFGFCCALLIHAGLIAGYWALLFKVSLAHGMAIISIIYFGFCVLFDTINGVIYAVSLCCSAKPFVVAYIFGLWAIFYGLGIWGLVASIDLLSTGSIECPADGSTCTIMVILFAISLFSVSVSTTRRHYNV</sequence>
<dbReference type="WBParaSite" id="ES5_v2.g15623.t1">
    <property type="protein sequence ID" value="ES5_v2.g15623.t1"/>
    <property type="gene ID" value="ES5_v2.g15623"/>
</dbReference>
<evidence type="ECO:0000313" key="2">
    <source>
        <dbReference type="WBParaSite" id="ES5_v2.g15623.t1"/>
    </source>
</evidence>
<dbReference type="Proteomes" id="UP000887579">
    <property type="component" value="Unplaced"/>
</dbReference>
<accession>A0AC34FEB5</accession>
<protein>
    <submittedName>
        <fullName evidence="2">MARVEL domain-containing protein</fullName>
    </submittedName>
</protein>